<dbReference type="CDD" id="cd07346">
    <property type="entry name" value="ABC_6TM_exporters"/>
    <property type="match status" value="1"/>
</dbReference>
<dbReference type="InterPro" id="IPR011527">
    <property type="entry name" value="ABC1_TM_dom"/>
</dbReference>
<dbReference type="InterPro" id="IPR027417">
    <property type="entry name" value="P-loop_NTPase"/>
</dbReference>
<dbReference type="InterPro" id="IPR017871">
    <property type="entry name" value="ABC_transporter-like_CS"/>
</dbReference>
<evidence type="ECO:0000256" key="7">
    <source>
        <dbReference type="SAM" id="Phobius"/>
    </source>
</evidence>
<dbReference type="PANTHER" id="PTHR24221">
    <property type="entry name" value="ATP-BINDING CASSETTE SUB-FAMILY B"/>
    <property type="match status" value="1"/>
</dbReference>
<evidence type="ECO:0000256" key="2">
    <source>
        <dbReference type="ARBA" id="ARBA00022692"/>
    </source>
</evidence>
<dbReference type="SMART" id="SM00382">
    <property type="entry name" value="AAA"/>
    <property type="match status" value="1"/>
</dbReference>
<name>A0ABX2ICT8_BLAHA</name>
<feature type="transmembrane region" description="Helical" evidence="7">
    <location>
        <begin position="51"/>
        <end position="68"/>
    </location>
</feature>
<dbReference type="GO" id="GO:0005524">
    <property type="term" value="F:ATP binding"/>
    <property type="evidence" value="ECO:0007669"/>
    <property type="project" value="UniProtKB-KW"/>
</dbReference>
<dbReference type="Gene3D" id="1.20.1560.10">
    <property type="entry name" value="ABC transporter type 1, transmembrane domain"/>
    <property type="match status" value="1"/>
</dbReference>
<evidence type="ECO:0000259" key="9">
    <source>
        <dbReference type="PROSITE" id="PS50929"/>
    </source>
</evidence>
<reference evidence="10 11" key="1">
    <citation type="journal article" date="2020" name="Cell Host Microbe">
        <title>Functional and Genomic Variation between Human-Derived Isolates of Lachnospiraceae Reveals Inter- and Intra-Species Diversity.</title>
        <authorList>
            <person name="Sorbara M.T."/>
            <person name="Littmann E.R."/>
            <person name="Fontana E."/>
            <person name="Moody T.U."/>
            <person name="Kohout C.E."/>
            <person name="Gjonbalaj M."/>
            <person name="Eaton V."/>
            <person name="Seok R."/>
            <person name="Leiner I.M."/>
            <person name="Pamer E.G."/>
        </authorList>
    </citation>
    <scope>NUCLEOTIDE SEQUENCE [LARGE SCALE GENOMIC DNA]</scope>
    <source>
        <strain evidence="10 11">MSK.15.26</strain>
    </source>
</reference>
<keyword evidence="3" id="KW-0547">Nucleotide-binding</keyword>
<dbReference type="EMBL" id="JAAITA010000018">
    <property type="protein sequence ID" value="NSJ86871.1"/>
    <property type="molecule type" value="Genomic_DNA"/>
</dbReference>
<evidence type="ECO:0000259" key="8">
    <source>
        <dbReference type="PROSITE" id="PS50893"/>
    </source>
</evidence>
<dbReference type="InterPro" id="IPR036640">
    <property type="entry name" value="ABC1_TM_sf"/>
</dbReference>
<dbReference type="RefSeq" id="WP_173749869.1">
    <property type="nucleotide sequence ID" value="NZ_JAAITA010000018.1"/>
</dbReference>
<dbReference type="PANTHER" id="PTHR24221:SF654">
    <property type="entry name" value="ATP-BINDING CASSETTE SUB-FAMILY B MEMBER 6"/>
    <property type="match status" value="1"/>
</dbReference>
<dbReference type="Pfam" id="PF00664">
    <property type="entry name" value="ABC_membrane"/>
    <property type="match status" value="1"/>
</dbReference>
<evidence type="ECO:0000256" key="5">
    <source>
        <dbReference type="ARBA" id="ARBA00022989"/>
    </source>
</evidence>
<evidence type="ECO:0000313" key="10">
    <source>
        <dbReference type="EMBL" id="NSJ86871.1"/>
    </source>
</evidence>
<dbReference type="Gene3D" id="3.40.50.300">
    <property type="entry name" value="P-loop containing nucleotide triphosphate hydrolases"/>
    <property type="match status" value="1"/>
</dbReference>
<keyword evidence="2 7" id="KW-0812">Transmembrane</keyword>
<evidence type="ECO:0000256" key="4">
    <source>
        <dbReference type="ARBA" id="ARBA00022840"/>
    </source>
</evidence>
<dbReference type="Proteomes" id="UP000822142">
    <property type="component" value="Unassembled WGS sequence"/>
</dbReference>
<evidence type="ECO:0000256" key="6">
    <source>
        <dbReference type="ARBA" id="ARBA00023136"/>
    </source>
</evidence>
<feature type="domain" description="ABC transporter" evidence="8">
    <location>
        <begin position="329"/>
        <end position="562"/>
    </location>
</feature>
<dbReference type="InterPro" id="IPR039421">
    <property type="entry name" value="Type_1_exporter"/>
</dbReference>
<comment type="subcellular location">
    <subcellularLocation>
        <location evidence="1">Cell membrane</location>
        <topology evidence="1">Multi-pass membrane protein</topology>
    </subcellularLocation>
</comment>
<proteinExistence type="predicted"/>
<dbReference type="SUPFAM" id="SSF52540">
    <property type="entry name" value="P-loop containing nucleoside triphosphate hydrolases"/>
    <property type="match status" value="1"/>
</dbReference>
<dbReference type="Pfam" id="PF00005">
    <property type="entry name" value="ABC_tran"/>
    <property type="match status" value="1"/>
</dbReference>
<organism evidence="10 11">
    <name type="scientific">Blautia hansenii</name>
    <name type="common">Ruminococcus hansenii</name>
    <dbReference type="NCBI Taxonomy" id="1322"/>
    <lineage>
        <taxon>Bacteria</taxon>
        <taxon>Bacillati</taxon>
        <taxon>Bacillota</taxon>
        <taxon>Clostridia</taxon>
        <taxon>Lachnospirales</taxon>
        <taxon>Lachnospiraceae</taxon>
        <taxon>Blautia</taxon>
    </lineage>
</organism>
<gene>
    <name evidence="10" type="ORF">G5A70_11965</name>
</gene>
<feature type="domain" description="ABC transmembrane type-1" evidence="9">
    <location>
        <begin position="13"/>
        <end position="294"/>
    </location>
</feature>
<keyword evidence="5 7" id="KW-1133">Transmembrane helix</keyword>
<keyword evidence="11" id="KW-1185">Reference proteome</keyword>
<dbReference type="InterPro" id="IPR003439">
    <property type="entry name" value="ABC_transporter-like_ATP-bd"/>
</dbReference>
<dbReference type="PROSITE" id="PS00211">
    <property type="entry name" value="ABC_TRANSPORTER_1"/>
    <property type="match status" value="1"/>
</dbReference>
<sequence length="564" mass="63759">MNKYCRHSKNSLFIYMVLNIITAVLSVAIALIIELTINIVSTEQMDDFRRIVFGALIFIVLYFGFNYLRNFYMQRMINRYIGQLRSLLFRKIMSYSFVGFRKSSTSDYLSLLTNDIQIYQEGIVRSKLCVVQNVISATIVLLALLGTNISITFLIITCTVIIYFLPRLFNKKISLAQEKVSKRLALITGTASDYLEGFYVISTYNYQEKAGEKFDSANEKYYEKKNSLDKNLSKSETFSSVLSVATELLVLFVSAQFVFMNILNVGEMVAVMQLTGAFVQPLILIMTNLPKISGGRAIEERFLSILTVDENDRGNQKEESALLLFEKDIELCNISFSYEGQKEILHEIYLKIRKGKKYAVVGGSGAGKTTLINLINGIYKQNAGNILVDGCGIENKYRQYINLFATVGQNTFLFHSTVQENITLTEKEDAKRLVDACTISGVLELIQDQKCRLEQVIQENGANLSGGQKQKIALARAVYHEKPILILDEGMSAIDKKSAYDIEKRLLSRKNVTLLSITHDIHSPLLKEYDEIIFLVDGGIEMAGSYNAVFEHSEKFREFLNGTG</sequence>
<keyword evidence="6 7" id="KW-0472">Membrane</keyword>
<dbReference type="PROSITE" id="PS50929">
    <property type="entry name" value="ABC_TM1F"/>
    <property type="match status" value="1"/>
</dbReference>
<dbReference type="InterPro" id="IPR003593">
    <property type="entry name" value="AAA+_ATPase"/>
</dbReference>
<evidence type="ECO:0000313" key="11">
    <source>
        <dbReference type="Proteomes" id="UP000822142"/>
    </source>
</evidence>
<comment type="caution">
    <text evidence="10">The sequence shown here is derived from an EMBL/GenBank/DDBJ whole genome shotgun (WGS) entry which is preliminary data.</text>
</comment>
<accession>A0ABX2ICT8</accession>
<feature type="transmembrane region" description="Helical" evidence="7">
    <location>
        <begin position="151"/>
        <end position="169"/>
    </location>
</feature>
<dbReference type="PROSITE" id="PS50893">
    <property type="entry name" value="ABC_TRANSPORTER_2"/>
    <property type="match status" value="1"/>
</dbReference>
<feature type="transmembrane region" description="Helical" evidence="7">
    <location>
        <begin position="12"/>
        <end position="39"/>
    </location>
</feature>
<keyword evidence="4 10" id="KW-0067">ATP-binding</keyword>
<dbReference type="SUPFAM" id="SSF90123">
    <property type="entry name" value="ABC transporter transmembrane region"/>
    <property type="match status" value="1"/>
</dbReference>
<evidence type="ECO:0000256" key="1">
    <source>
        <dbReference type="ARBA" id="ARBA00004651"/>
    </source>
</evidence>
<protein>
    <submittedName>
        <fullName evidence="10">ABC transporter ATP-binding protein</fullName>
    </submittedName>
</protein>
<evidence type="ECO:0000256" key="3">
    <source>
        <dbReference type="ARBA" id="ARBA00022741"/>
    </source>
</evidence>